<evidence type="ECO:0000259" key="2">
    <source>
        <dbReference type="Pfam" id="PF01882"/>
    </source>
</evidence>
<evidence type="ECO:0000313" key="4">
    <source>
        <dbReference type="Proteomes" id="UP000050331"/>
    </source>
</evidence>
<feature type="transmembrane region" description="Helical" evidence="1">
    <location>
        <begin position="33"/>
        <end position="53"/>
    </location>
</feature>
<dbReference type="Pfam" id="PF01882">
    <property type="entry name" value="DUF58"/>
    <property type="match status" value="1"/>
</dbReference>
<name>A0A0U4DUM2_9BACI</name>
<accession>A0A0U4DUM2</accession>
<keyword evidence="4" id="KW-1185">Reference proteome</keyword>
<dbReference type="InterPro" id="IPR002881">
    <property type="entry name" value="DUF58"/>
</dbReference>
<protein>
    <recommendedName>
        <fullName evidence="2">DUF58 domain-containing protein</fullName>
    </recommendedName>
</protein>
<gene>
    <name evidence="3" type="ORF">AOX59_11010</name>
</gene>
<dbReference type="PANTHER" id="PTHR34351">
    <property type="entry name" value="SLR1927 PROTEIN-RELATED"/>
    <property type="match status" value="1"/>
</dbReference>
<dbReference type="Proteomes" id="UP000050331">
    <property type="component" value="Chromosome"/>
</dbReference>
<keyword evidence="1" id="KW-1133">Transmembrane helix</keyword>
<dbReference type="EMBL" id="CP013862">
    <property type="protein sequence ID" value="ALX49080.1"/>
    <property type="molecule type" value="Genomic_DNA"/>
</dbReference>
<evidence type="ECO:0000256" key="1">
    <source>
        <dbReference type="SAM" id="Phobius"/>
    </source>
</evidence>
<proteinExistence type="predicted"/>
<dbReference type="AlphaFoldDB" id="A0A0U4DUM2"/>
<dbReference type="OrthoDB" id="140416at2"/>
<dbReference type="RefSeq" id="WP_068445530.1">
    <property type="nucleotide sequence ID" value="NZ_CP013862.1"/>
</dbReference>
<feature type="transmembrane region" description="Helical" evidence="1">
    <location>
        <begin position="7"/>
        <end position="27"/>
    </location>
</feature>
<keyword evidence="1" id="KW-0812">Transmembrane</keyword>
<keyword evidence="1" id="KW-0472">Membrane</keyword>
<sequence>MNGSIRFIGKLSFVVFMLLLLFSFAMFQGGFVSWFLFYGALPILLYHIGLLLYPIKKWRITRRLSRHVTRAGDNLQVNLRIKRTFPYPLYYCVCEEILPDTLQKTDNASERYRYLSQPEKMNAARRIKKIIFPGFRRIIEIPYDIEGIPRGEHKLYAIRVRTGDVFGMVTKEHVFQVEDQIAAFPNERSVSIAERFSSYDQGAASSSAMNLKNTNVATGIREYTPGDKFSWIDWKQTAKKNTVITKEFEQEKSTDTLVVLDASFHQDINELAFESGVELTMSLLESIQRQTSQASFLSIGRDTIHFPLNHDPAKKDWIRRHLTKVQPGGNIPFAVKLREEIMQITAGANMILITTRLDHEFSRTVRHLRQRTKKLVVIFIQAFSLISAEEQALIRQLRGEGSVVNVLSEDELSRKIIEVNIV</sequence>
<evidence type="ECO:0000313" key="3">
    <source>
        <dbReference type="EMBL" id="ALX49080.1"/>
    </source>
</evidence>
<organism evidence="3 4">
    <name type="scientific">Lentibacillus amyloliquefaciens</name>
    <dbReference type="NCBI Taxonomy" id="1472767"/>
    <lineage>
        <taxon>Bacteria</taxon>
        <taxon>Bacillati</taxon>
        <taxon>Bacillota</taxon>
        <taxon>Bacilli</taxon>
        <taxon>Bacillales</taxon>
        <taxon>Bacillaceae</taxon>
        <taxon>Lentibacillus</taxon>
    </lineage>
</organism>
<feature type="domain" description="DUF58" evidence="2">
    <location>
        <begin position="220"/>
        <end position="376"/>
    </location>
</feature>
<dbReference type="PANTHER" id="PTHR34351:SF2">
    <property type="entry name" value="DUF58 DOMAIN-CONTAINING PROTEIN"/>
    <property type="match status" value="1"/>
</dbReference>
<reference evidence="3 4" key="1">
    <citation type="submission" date="2016-01" db="EMBL/GenBank/DDBJ databases">
        <title>Complete genome sequence of strain Lentibacillus amyloliquefaciens LAM0015T isolated from saline sediment.</title>
        <authorList>
            <person name="Wang J.-L."/>
            <person name="He M.-X."/>
        </authorList>
    </citation>
    <scope>NUCLEOTIDE SEQUENCE [LARGE SCALE GENOMIC DNA]</scope>
    <source>
        <strain evidence="3 4">LAM0015</strain>
    </source>
</reference>
<dbReference type="KEGG" id="lao:AOX59_11010"/>
<dbReference type="STRING" id="1472767.AOX59_11010"/>